<gene>
    <name evidence="2" type="ORF">IAC59_09280</name>
</gene>
<proteinExistence type="predicted"/>
<dbReference type="SUPFAM" id="SSF55154">
    <property type="entry name" value="CYTH-like phosphatases"/>
    <property type="match status" value="1"/>
</dbReference>
<dbReference type="AlphaFoldDB" id="A0A9D1LT35"/>
<evidence type="ECO:0000313" key="3">
    <source>
        <dbReference type="Proteomes" id="UP000824123"/>
    </source>
</evidence>
<evidence type="ECO:0000313" key="2">
    <source>
        <dbReference type="EMBL" id="HIU47430.1"/>
    </source>
</evidence>
<reference evidence="2" key="2">
    <citation type="journal article" date="2021" name="PeerJ">
        <title>Extensive microbial diversity within the chicken gut microbiome revealed by metagenomics and culture.</title>
        <authorList>
            <person name="Gilroy R."/>
            <person name="Ravi A."/>
            <person name="Getino M."/>
            <person name="Pursley I."/>
            <person name="Horton D.L."/>
            <person name="Alikhan N.F."/>
            <person name="Baker D."/>
            <person name="Gharbi K."/>
            <person name="Hall N."/>
            <person name="Watson M."/>
            <person name="Adriaenssens E.M."/>
            <person name="Foster-Nyarko E."/>
            <person name="Jarju S."/>
            <person name="Secka A."/>
            <person name="Antonio M."/>
            <person name="Oren A."/>
            <person name="Chaudhuri R.R."/>
            <person name="La Ragione R."/>
            <person name="Hildebrand F."/>
            <person name="Pallen M.J."/>
        </authorList>
    </citation>
    <scope>NUCLEOTIDE SEQUENCE</scope>
    <source>
        <strain evidence="2">ChiSxjej2B14-8506</strain>
    </source>
</reference>
<name>A0A9D1LT35_9FIRM</name>
<dbReference type="Proteomes" id="UP000824123">
    <property type="component" value="Unassembled WGS sequence"/>
</dbReference>
<reference evidence="2" key="1">
    <citation type="submission" date="2020-10" db="EMBL/GenBank/DDBJ databases">
        <authorList>
            <person name="Gilroy R."/>
        </authorList>
    </citation>
    <scope>NUCLEOTIDE SEQUENCE</scope>
    <source>
        <strain evidence="2">ChiSxjej2B14-8506</strain>
    </source>
</reference>
<sequence length="251" mass="28686">MAEYQDTFMRIEKKYLLDAGQYAALSRALDAHMTRDQFGLHTICNLYFDTPDYALIRRSLDKPIYKEKLRLRSYGMPTSGDTVFLEIKKKFKGVVYKRRVGITPAQADEFMANGAFTPEFLNAQTGVQRQIACEINWFEKLHCARPMAFIAYDRVALFAPDTPGLRVTFDLDIRWRGDALRLDMPPRGRLLLDPGATLMEIKIPGALPLWLSHALTRLGIFPTSFSKYGECFINFVLHDDVRQSKGSLFSA</sequence>
<accession>A0A9D1LT35</accession>
<dbReference type="GO" id="GO:0006799">
    <property type="term" value="P:polyphosphate biosynthetic process"/>
    <property type="evidence" value="ECO:0007669"/>
    <property type="project" value="UniProtKB-ARBA"/>
</dbReference>
<protein>
    <submittedName>
        <fullName evidence="2">Polyphosphate polymerase domain-containing protein</fullName>
    </submittedName>
</protein>
<comment type="caution">
    <text evidence="2">The sequence shown here is derived from an EMBL/GenBank/DDBJ whole genome shotgun (WGS) entry which is preliminary data.</text>
</comment>
<dbReference type="Gene3D" id="3.20.100.30">
    <property type="entry name" value="VTC, catalytic tunnel domain"/>
    <property type="match status" value="1"/>
</dbReference>
<dbReference type="InterPro" id="IPR042267">
    <property type="entry name" value="VTC_sf"/>
</dbReference>
<dbReference type="InterPro" id="IPR033469">
    <property type="entry name" value="CYTH-like_dom_sf"/>
</dbReference>
<dbReference type="CDD" id="cd07750">
    <property type="entry name" value="PolyPPase_VTC_like"/>
    <property type="match status" value="1"/>
</dbReference>
<dbReference type="EMBL" id="DVNK01000054">
    <property type="protein sequence ID" value="HIU47430.1"/>
    <property type="molecule type" value="Genomic_DNA"/>
</dbReference>
<dbReference type="Pfam" id="PF09359">
    <property type="entry name" value="VTC"/>
    <property type="match status" value="1"/>
</dbReference>
<dbReference type="InterPro" id="IPR018966">
    <property type="entry name" value="VTC_domain"/>
</dbReference>
<organism evidence="2 3">
    <name type="scientific">Candidatus Fimadaptatus faecigallinarum</name>
    <dbReference type="NCBI Taxonomy" id="2840814"/>
    <lineage>
        <taxon>Bacteria</taxon>
        <taxon>Bacillati</taxon>
        <taxon>Bacillota</taxon>
        <taxon>Clostridia</taxon>
        <taxon>Eubacteriales</taxon>
        <taxon>Candidatus Fimadaptatus</taxon>
    </lineage>
</organism>
<evidence type="ECO:0000259" key="1">
    <source>
        <dbReference type="Pfam" id="PF09359"/>
    </source>
</evidence>
<feature type="domain" description="VTC" evidence="1">
    <location>
        <begin position="10"/>
        <end position="231"/>
    </location>
</feature>